<evidence type="ECO:0000313" key="4">
    <source>
        <dbReference type="Proteomes" id="UP000094960"/>
    </source>
</evidence>
<dbReference type="SUPFAM" id="SSF50475">
    <property type="entry name" value="FMN-binding split barrel"/>
    <property type="match status" value="1"/>
</dbReference>
<dbReference type="Proteomes" id="UP000094960">
    <property type="component" value="Chromosome"/>
</dbReference>
<keyword evidence="4" id="KW-1185">Reference proteome</keyword>
<keyword evidence="1" id="KW-0560">Oxidoreductase</keyword>
<evidence type="ECO:0000256" key="1">
    <source>
        <dbReference type="ARBA" id="ARBA00023002"/>
    </source>
</evidence>
<proteinExistence type="predicted"/>
<feature type="domain" description="Flavin reductase like" evidence="2">
    <location>
        <begin position="19"/>
        <end position="167"/>
    </location>
</feature>
<dbReference type="KEGG" id="spun:BFF78_15615"/>
<accession>A0A1D7YNG5</accession>
<dbReference type="AlphaFoldDB" id="A0A1D7YNG5"/>
<dbReference type="Gene3D" id="2.30.110.10">
    <property type="entry name" value="Electron Transport, Fmn-binding Protein, Chain A"/>
    <property type="match status" value="1"/>
</dbReference>
<dbReference type="InterPro" id="IPR012349">
    <property type="entry name" value="Split_barrel_FMN-bd"/>
</dbReference>
<evidence type="ECO:0000259" key="2">
    <source>
        <dbReference type="SMART" id="SM00903"/>
    </source>
</evidence>
<dbReference type="GO" id="GO:0042602">
    <property type="term" value="F:riboflavin reductase (NADPH) activity"/>
    <property type="evidence" value="ECO:0007669"/>
    <property type="project" value="TreeGrafter"/>
</dbReference>
<dbReference type="PANTHER" id="PTHR30466:SF1">
    <property type="entry name" value="FMN REDUCTASE (NADH) RUTF"/>
    <property type="match status" value="1"/>
</dbReference>
<gene>
    <name evidence="3" type="ORF">BFF78_15615</name>
</gene>
<dbReference type="GO" id="GO:0010181">
    <property type="term" value="F:FMN binding"/>
    <property type="evidence" value="ECO:0007669"/>
    <property type="project" value="InterPro"/>
</dbReference>
<dbReference type="SMART" id="SM00903">
    <property type="entry name" value="Flavin_Reduct"/>
    <property type="match status" value="1"/>
</dbReference>
<organism evidence="3 4">
    <name type="scientific">Streptomyces fodineus</name>
    <dbReference type="NCBI Taxonomy" id="1904616"/>
    <lineage>
        <taxon>Bacteria</taxon>
        <taxon>Bacillati</taxon>
        <taxon>Actinomycetota</taxon>
        <taxon>Actinomycetes</taxon>
        <taxon>Kitasatosporales</taxon>
        <taxon>Streptomycetaceae</taxon>
        <taxon>Streptomyces</taxon>
    </lineage>
</organism>
<evidence type="ECO:0000313" key="3">
    <source>
        <dbReference type="EMBL" id="AOR37096.1"/>
    </source>
</evidence>
<dbReference type="EMBL" id="CP017248">
    <property type="protein sequence ID" value="AOR37096.1"/>
    <property type="molecule type" value="Genomic_DNA"/>
</dbReference>
<name>A0A1D7YNG5_9ACTN</name>
<dbReference type="InterPro" id="IPR002563">
    <property type="entry name" value="Flavin_Rdtase-like_dom"/>
</dbReference>
<dbReference type="PANTHER" id="PTHR30466">
    <property type="entry name" value="FLAVIN REDUCTASE"/>
    <property type="match status" value="1"/>
</dbReference>
<sequence length="188" mass="19476">MRQATAPAAVSPSRFRALMASFPAGVTVVTTAGADGRPHGMTCTAVSSVSDEPATLLVCLKQGSGTLASLCEAARFAVNLLGSDARPVAELFAARGTDRFARVPWTFEPGFGGPHLTRHAHTVADCRVTRTVDVGEHAVVFGEVFAVTARAGTAPDPLLYGLRGYWALGRPGGDPGAAGTTNQQRARS</sequence>
<reference evidence="4" key="1">
    <citation type="submission" date="2016-09" db="EMBL/GenBank/DDBJ databases">
        <title>Streptomyces puniciscabiei strain:TW1S1 Genome sequencing and assembly.</title>
        <authorList>
            <person name="Kim M.-K."/>
            <person name="Kim S.B."/>
        </authorList>
    </citation>
    <scope>NUCLEOTIDE SEQUENCE [LARGE SCALE GENOMIC DNA]</scope>
    <source>
        <strain evidence="4">TW1S1</strain>
    </source>
</reference>
<protein>
    <recommendedName>
        <fullName evidence="2">Flavin reductase like domain-containing protein</fullName>
    </recommendedName>
</protein>
<dbReference type="InterPro" id="IPR050268">
    <property type="entry name" value="NADH-dep_flavin_reductase"/>
</dbReference>
<dbReference type="Pfam" id="PF01613">
    <property type="entry name" value="Flavin_Reduct"/>
    <property type="match status" value="1"/>
</dbReference>